<feature type="domain" description="C2H2-type" evidence="13">
    <location>
        <begin position="203"/>
        <end position="230"/>
    </location>
</feature>
<evidence type="ECO:0008006" key="17">
    <source>
        <dbReference type="Google" id="ProtNLM"/>
    </source>
</evidence>
<keyword evidence="7" id="KW-0238">DNA-binding</keyword>
<dbReference type="Gene3D" id="3.40.1800.20">
    <property type="match status" value="1"/>
</dbReference>
<keyword evidence="5 11" id="KW-0862">Zinc</keyword>
<evidence type="ECO:0000259" key="14">
    <source>
        <dbReference type="PROSITE" id="PS51915"/>
    </source>
</evidence>
<keyword evidence="16" id="KW-1185">Reference proteome</keyword>
<dbReference type="SMART" id="SM00355">
    <property type="entry name" value="ZnF_C2H2"/>
    <property type="match status" value="5"/>
</dbReference>
<dbReference type="Pfam" id="PF00096">
    <property type="entry name" value="zf-C2H2"/>
    <property type="match status" value="2"/>
</dbReference>
<dbReference type="FunFam" id="3.30.160.60:FF:001498">
    <property type="entry name" value="Zinc finger protein 404"/>
    <property type="match status" value="1"/>
</dbReference>
<comment type="subcellular location">
    <subcellularLocation>
        <location evidence="1">Nucleus</location>
    </subcellularLocation>
</comment>
<feature type="domain" description="C2H2-type" evidence="13">
    <location>
        <begin position="287"/>
        <end position="314"/>
    </location>
</feature>
<evidence type="ECO:0000259" key="13">
    <source>
        <dbReference type="PROSITE" id="PS50157"/>
    </source>
</evidence>
<protein>
    <recommendedName>
        <fullName evidence="17">Protein krueppel</fullName>
    </recommendedName>
</protein>
<dbReference type="SUPFAM" id="SSF57716">
    <property type="entry name" value="Glucocorticoid receptor-like (DNA-binding domain)"/>
    <property type="match status" value="1"/>
</dbReference>
<dbReference type="Pfam" id="PF12874">
    <property type="entry name" value="zf-met"/>
    <property type="match status" value="1"/>
</dbReference>
<dbReference type="InParanoid" id="B4NG50"/>
<evidence type="ECO:0000256" key="5">
    <source>
        <dbReference type="ARBA" id="ARBA00022833"/>
    </source>
</evidence>
<organism evidence="15 16">
    <name type="scientific">Drosophila willistoni</name>
    <name type="common">Fruit fly</name>
    <dbReference type="NCBI Taxonomy" id="7260"/>
    <lineage>
        <taxon>Eukaryota</taxon>
        <taxon>Metazoa</taxon>
        <taxon>Ecdysozoa</taxon>
        <taxon>Arthropoda</taxon>
        <taxon>Hexapoda</taxon>
        <taxon>Insecta</taxon>
        <taxon>Pterygota</taxon>
        <taxon>Neoptera</taxon>
        <taxon>Endopterygota</taxon>
        <taxon>Diptera</taxon>
        <taxon>Brachycera</taxon>
        <taxon>Muscomorpha</taxon>
        <taxon>Ephydroidea</taxon>
        <taxon>Drosophilidae</taxon>
        <taxon>Drosophila</taxon>
        <taxon>Sophophora</taxon>
    </lineage>
</organism>
<keyword evidence="2 11" id="KW-0479">Metal-binding</keyword>
<dbReference type="GO" id="GO:0010468">
    <property type="term" value="P:regulation of gene expression"/>
    <property type="evidence" value="ECO:0007669"/>
    <property type="project" value="TreeGrafter"/>
</dbReference>
<dbReference type="Gene3D" id="3.30.160.60">
    <property type="entry name" value="Classic Zinc Finger"/>
    <property type="match status" value="4"/>
</dbReference>
<feature type="binding site" evidence="11">
    <location>
        <position position="5"/>
    </location>
    <ligand>
        <name>Zn(2+)</name>
        <dbReference type="ChEBI" id="CHEBI:29105"/>
    </ligand>
</feature>
<feature type="domain" description="ZAD" evidence="14">
    <location>
        <begin position="1"/>
        <end position="73"/>
    </location>
</feature>
<dbReference type="GO" id="GO:0003677">
    <property type="term" value="F:DNA binding"/>
    <property type="evidence" value="ECO:0007669"/>
    <property type="project" value="UniProtKB-KW"/>
</dbReference>
<name>B4NG50_DROWI</name>
<sequence>MCRACTTIHSSDLQNLHSLDSVYGFYLKTYAGLEVDPTDGLPDKICSDCVEKLEIMHHFVEKCKQSNEYLKNLVLCTIIGHDEESNAKVEGHSIDGDDCTTSDFLVVSQDPTNADRQSPDDDSSSNDYSPSDLLITAQEDLTQSDEIPEPGTLSSDVVDLGEACKPSSYQFQFNCSTCDSLFPNENQLLVHTRSHHQRKDKNFECELCLKRFNAACNLTTHMRTHTGEKPFKCTFCERAFADRSTLRRHERTHTKDRPYACNICGKTFSLSTSRKAHILSHSGKKPHNCLTCNKSFCLPHQLKAHLNSHAHRHEIDFQKED</sequence>
<dbReference type="HOGENOM" id="CLU_1220837_0_0_1"/>
<dbReference type="GO" id="GO:0005634">
    <property type="term" value="C:nucleus"/>
    <property type="evidence" value="ECO:0007669"/>
    <property type="project" value="UniProtKB-SubCell"/>
</dbReference>
<evidence type="ECO:0000256" key="9">
    <source>
        <dbReference type="ARBA" id="ARBA00023242"/>
    </source>
</evidence>
<dbReference type="EMBL" id="CH964251">
    <property type="protein sequence ID" value="EDW83267.2"/>
    <property type="molecule type" value="Genomic_DNA"/>
</dbReference>
<keyword evidence="9" id="KW-0539">Nucleus</keyword>
<evidence type="ECO:0000256" key="10">
    <source>
        <dbReference type="PROSITE-ProRule" id="PRU00042"/>
    </source>
</evidence>
<reference evidence="15 16" key="1">
    <citation type="journal article" date="2007" name="Nature">
        <title>Evolution of genes and genomes on the Drosophila phylogeny.</title>
        <authorList>
            <consortium name="Drosophila 12 Genomes Consortium"/>
            <person name="Clark A.G."/>
            <person name="Eisen M.B."/>
            <person name="Smith D.R."/>
            <person name="Bergman C.M."/>
            <person name="Oliver B."/>
            <person name="Markow T.A."/>
            <person name="Kaufman T.C."/>
            <person name="Kellis M."/>
            <person name="Gelbart W."/>
            <person name="Iyer V.N."/>
            <person name="Pollard D.A."/>
            <person name="Sackton T.B."/>
            <person name="Larracuente A.M."/>
            <person name="Singh N.D."/>
            <person name="Abad J.P."/>
            <person name="Abt D.N."/>
            <person name="Adryan B."/>
            <person name="Aguade M."/>
            <person name="Akashi H."/>
            <person name="Anderson W.W."/>
            <person name="Aquadro C.F."/>
            <person name="Ardell D.H."/>
            <person name="Arguello R."/>
            <person name="Artieri C.G."/>
            <person name="Barbash D.A."/>
            <person name="Barker D."/>
            <person name="Barsanti P."/>
            <person name="Batterham P."/>
            <person name="Batzoglou S."/>
            <person name="Begun D."/>
            <person name="Bhutkar A."/>
            <person name="Blanco E."/>
            <person name="Bosak S.A."/>
            <person name="Bradley R.K."/>
            <person name="Brand A.D."/>
            <person name="Brent M.R."/>
            <person name="Brooks A.N."/>
            <person name="Brown R.H."/>
            <person name="Butlin R.K."/>
            <person name="Caggese C."/>
            <person name="Calvi B.R."/>
            <person name="Bernardo de Carvalho A."/>
            <person name="Caspi A."/>
            <person name="Castrezana S."/>
            <person name="Celniker S.E."/>
            <person name="Chang J.L."/>
            <person name="Chapple C."/>
            <person name="Chatterji S."/>
            <person name="Chinwalla A."/>
            <person name="Civetta A."/>
            <person name="Clifton S.W."/>
            <person name="Comeron J.M."/>
            <person name="Costello J.C."/>
            <person name="Coyne J.A."/>
            <person name="Daub J."/>
            <person name="David R.G."/>
            <person name="Delcher A.L."/>
            <person name="Delehaunty K."/>
            <person name="Do C.B."/>
            <person name="Ebling H."/>
            <person name="Edwards K."/>
            <person name="Eickbush T."/>
            <person name="Evans J.D."/>
            <person name="Filipski A."/>
            <person name="Findeiss S."/>
            <person name="Freyhult E."/>
            <person name="Fulton L."/>
            <person name="Fulton R."/>
            <person name="Garcia A.C."/>
            <person name="Gardiner A."/>
            <person name="Garfield D.A."/>
            <person name="Garvin B.E."/>
            <person name="Gibson G."/>
            <person name="Gilbert D."/>
            <person name="Gnerre S."/>
            <person name="Godfrey J."/>
            <person name="Good R."/>
            <person name="Gotea V."/>
            <person name="Gravely B."/>
            <person name="Greenberg A.J."/>
            <person name="Griffiths-Jones S."/>
            <person name="Gross S."/>
            <person name="Guigo R."/>
            <person name="Gustafson E.A."/>
            <person name="Haerty W."/>
            <person name="Hahn M.W."/>
            <person name="Halligan D.L."/>
            <person name="Halpern A.L."/>
            <person name="Halter G.M."/>
            <person name="Han M.V."/>
            <person name="Heger A."/>
            <person name="Hillier L."/>
            <person name="Hinrichs A.S."/>
            <person name="Holmes I."/>
            <person name="Hoskins R.A."/>
            <person name="Hubisz M.J."/>
            <person name="Hultmark D."/>
            <person name="Huntley M.A."/>
            <person name="Jaffe D.B."/>
            <person name="Jagadeeshan S."/>
            <person name="Jeck W.R."/>
            <person name="Johnson J."/>
            <person name="Jones C.D."/>
            <person name="Jordan W.C."/>
            <person name="Karpen G.H."/>
            <person name="Kataoka E."/>
            <person name="Keightley P.D."/>
            <person name="Kheradpour P."/>
            <person name="Kirkness E.F."/>
            <person name="Koerich L.B."/>
            <person name="Kristiansen K."/>
            <person name="Kudrna D."/>
            <person name="Kulathinal R.J."/>
            <person name="Kumar S."/>
            <person name="Kwok R."/>
            <person name="Lander E."/>
            <person name="Langley C.H."/>
            <person name="Lapoint R."/>
            <person name="Lazzaro B.P."/>
            <person name="Lee S.J."/>
            <person name="Levesque L."/>
            <person name="Li R."/>
            <person name="Lin C.F."/>
            <person name="Lin M.F."/>
            <person name="Lindblad-Toh K."/>
            <person name="Llopart A."/>
            <person name="Long M."/>
            <person name="Low L."/>
            <person name="Lozovsky E."/>
            <person name="Lu J."/>
            <person name="Luo M."/>
            <person name="Machado C.A."/>
            <person name="Makalowski W."/>
            <person name="Marzo M."/>
            <person name="Matsuda M."/>
            <person name="Matzkin L."/>
            <person name="McAllister B."/>
            <person name="McBride C.S."/>
            <person name="McKernan B."/>
            <person name="McKernan K."/>
            <person name="Mendez-Lago M."/>
            <person name="Minx P."/>
            <person name="Mollenhauer M.U."/>
            <person name="Montooth K."/>
            <person name="Mount S.M."/>
            <person name="Mu X."/>
            <person name="Myers E."/>
            <person name="Negre B."/>
            <person name="Newfeld S."/>
            <person name="Nielsen R."/>
            <person name="Noor M.A."/>
            <person name="O'Grady P."/>
            <person name="Pachter L."/>
            <person name="Papaceit M."/>
            <person name="Parisi M.J."/>
            <person name="Parisi M."/>
            <person name="Parts L."/>
            <person name="Pedersen J.S."/>
            <person name="Pesole G."/>
            <person name="Phillippy A.M."/>
            <person name="Ponting C.P."/>
            <person name="Pop M."/>
            <person name="Porcelli D."/>
            <person name="Powell J.R."/>
            <person name="Prohaska S."/>
            <person name="Pruitt K."/>
            <person name="Puig M."/>
            <person name="Quesneville H."/>
            <person name="Ram K.R."/>
            <person name="Rand D."/>
            <person name="Rasmussen M.D."/>
            <person name="Reed L.K."/>
            <person name="Reenan R."/>
            <person name="Reily A."/>
            <person name="Remington K.A."/>
            <person name="Rieger T.T."/>
            <person name="Ritchie M.G."/>
            <person name="Robin C."/>
            <person name="Rogers Y.H."/>
            <person name="Rohde C."/>
            <person name="Rozas J."/>
            <person name="Rubenfield M.J."/>
            <person name="Ruiz A."/>
            <person name="Russo S."/>
            <person name="Salzberg S.L."/>
            <person name="Sanchez-Gracia A."/>
            <person name="Saranga D.J."/>
            <person name="Sato H."/>
            <person name="Schaeffer S.W."/>
            <person name="Schatz M.C."/>
            <person name="Schlenke T."/>
            <person name="Schwartz R."/>
            <person name="Segarra C."/>
            <person name="Singh R.S."/>
            <person name="Sirot L."/>
            <person name="Sirota M."/>
            <person name="Sisneros N.B."/>
            <person name="Smith C.D."/>
            <person name="Smith T.F."/>
            <person name="Spieth J."/>
            <person name="Stage D.E."/>
            <person name="Stark A."/>
            <person name="Stephan W."/>
            <person name="Strausberg R.L."/>
            <person name="Strempel S."/>
            <person name="Sturgill D."/>
            <person name="Sutton G."/>
            <person name="Sutton G.G."/>
            <person name="Tao W."/>
            <person name="Teichmann S."/>
            <person name="Tobari Y.N."/>
            <person name="Tomimura Y."/>
            <person name="Tsolas J.M."/>
            <person name="Valente V.L."/>
            <person name="Venter E."/>
            <person name="Venter J.C."/>
            <person name="Vicario S."/>
            <person name="Vieira F.G."/>
            <person name="Vilella A.J."/>
            <person name="Villasante A."/>
            <person name="Walenz B."/>
            <person name="Wang J."/>
            <person name="Wasserman M."/>
            <person name="Watts T."/>
            <person name="Wilson D."/>
            <person name="Wilson R.K."/>
            <person name="Wing R.A."/>
            <person name="Wolfner M.F."/>
            <person name="Wong A."/>
            <person name="Wong G.K."/>
            <person name="Wu C.I."/>
            <person name="Wu G."/>
            <person name="Yamamoto D."/>
            <person name="Yang H.P."/>
            <person name="Yang S.P."/>
            <person name="Yorke J.A."/>
            <person name="Yoshida K."/>
            <person name="Zdobnov E."/>
            <person name="Zhang P."/>
            <person name="Zhang Y."/>
            <person name="Zimin A.V."/>
            <person name="Baldwin J."/>
            <person name="Abdouelleil A."/>
            <person name="Abdulkadir J."/>
            <person name="Abebe A."/>
            <person name="Abera B."/>
            <person name="Abreu J."/>
            <person name="Acer S.C."/>
            <person name="Aftuck L."/>
            <person name="Alexander A."/>
            <person name="An P."/>
            <person name="Anderson E."/>
            <person name="Anderson S."/>
            <person name="Arachi H."/>
            <person name="Azer M."/>
            <person name="Bachantsang P."/>
            <person name="Barry A."/>
            <person name="Bayul T."/>
            <person name="Berlin A."/>
            <person name="Bessette D."/>
            <person name="Bloom T."/>
            <person name="Blye J."/>
            <person name="Boguslavskiy L."/>
            <person name="Bonnet C."/>
            <person name="Boukhgalter B."/>
            <person name="Bourzgui I."/>
            <person name="Brown A."/>
            <person name="Cahill P."/>
            <person name="Channer S."/>
            <person name="Cheshatsang Y."/>
            <person name="Chuda L."/>
            <person name="Citroen M."/>
            <person name="Collymore A."/>
            <person name="Cooke P."/>
            <person name="Costello M."/>
            <person name="D'Aco K."/>
            <person name="Daza R."/>
            <person name="De Haan G."/>
            <person name="DeGray S."/>
            <person name="DeMaso C."/>
            <person name="Dhargay N."/>
            <person name="Dooley K."/>
            <person name="Dooley E."/>
            <person name="Doricent M."/>
            <person name="Dorje P."/>
            <person name="Dorjee K."/>
            <person name="Dupes A."/>
            <person name="Elong R."/>
            <person name="Falk J."/>
            <person name="Farina A."/>
            <person name="Faro S."/>
            <person name="Ferguson D."/>
            <person name="Fisher S."/>
            <person name="Foley C.D."/>
            <person name="Franke A."/>
            <person name="Friedrich D."/>
            <person name="Gadbois L."/>
            <person name="Gearin G."/>
            <person name="Gearin C.R."/>
            <person name="Giannoukos G."/>
            <person name="Goode T."/>
            <person name="Graham J."/>
            <person name="Grandbois E."/>
            <person name="Grewal S."/>
            <person name="Gyaltsen K."/>
            <person name="Hafez N."/>
            <person name="Hagos B."/>
            <person name="Hall J."/>
            <person name="Henson C."/>
            <person name="Hollinger A."/>
            <person name="Honan T."/>
            <person name="Huard M.D."/>
            <person name="Hughes L."/>
            <person name="Hurhula B."/>
            <person name="Husby M.E."/>
            <person name="Kamat A."/>
            <person name="Kanga B."/>
            <person name="Kashin S."/>
            <person name="Khazanovich D."/>
            <person name="Kisner P."/>
            <person name="Lance K."/>
            <person name="Lara M."/>
            <person name="Lee W."/>
            <person name="Lennon N."/>
            <person name="Letendre F."/>
            <person name="LeVine R."/>
            <person name="Lipovsky A."/>
            <person name="Liu X."/>
            <person name="Liu J."/>
            <person name="Liu S."/>
            <person name="Lokyitsang T."/>
            <person name="Lokyitsang Y."/>
            <person name="Lubonja R."/>
            <person name="Lui A."/>
            <person name="MacDonald P."/>
            <person name="Magnisalis V."/>
            <person name="Maru K."/>
            <person name="Matthews C."/>
            <person name="McCusker W."/>
            <person name="McDonough S."/>
            <person name="Mehta T."/>
            <person name="Meldrim J."/>
            <person name="Meneus L."/>
            <person name="Mihai O."/>
            <person name="Mihalev A."/>
            <person name="Mihova T."/>
            <person name="Mittelman R."/>
            <person name="Mlenga V."/>
            <person name="Montmayeur A."/>
            <person name="Mulrain L."/>
            <person name="Navidi A."/>
            <person name="Naylor J."/>
            <person name="Negash T."/>
            <person name="Nguyen T."/>
            <person name="Nguyen N."/>
            <person name="Nicol R."/>
            <person name="Norbu C."/>
            <person name="Norbu N."/>
            <person name="Novod N."/>
            <person name="O'Neill B."/>
            <person name="Osman S."/>
            <person name="Markiewicz E."/>
            <person name="Oyono O.L."/>
            <person name="Patti C."/>
            <person name="Phunkhang P."/>
            <person name="Pierre F."/>
            <person name="Priest M."/>
            <person name="Raghuraman S."/>
            <person name="Rege F."/>
            <person name="Reyes R."/>
            <person name="Rise C."/>
            <person name="Rogov P."/>
            <person name="Ross K."/>
            <person name="Ryan E."/>
            <person name="Settipalli S."/>
            <person name="Shea T."/>
            <person name="Sherpa N."/>
            <person name="Shi L."/>
            <person name="Shih D."/>
            <person name="Sparrow T."/>
            <person name="Spaulding J."/>
            <person name="Stalker J."/>
            <person name="Stange-Thomann N."/>
            <person name="Stavropoulos S."/>
            <person name="Stone C."/>
            <person name="Strader C."/>
            <person name="Tesfaye S."/>
            <person name="Thomson T."/>
            <person name="Thoulutsang Y."/>
            <person name="Thoulutsang D."/>
            <person name="Topham K."/>
            <person name="Topping I."/>
            <person name="Tsamla T."/>
            <person name="Vassiliev H."/>
            <person name="Vo A."/>
            <person name="Wangchuk T."/>
            <person name="Wangdi T."/>
            <person name="Weiand M."/>
            <person name="Wilkinson J."/>
            <person name="Wilson A."/>
            <person name="Yadav S."/>
            <person name="Young G."/>
            <person name="Yu Q."/>
            <person name="Zembek L."/>
            <person name="Zhong D."/>
            <person name="Zimmer A."/>
            <person name="Zwirko Z."/>
            <person name="Jaffe D.B."/>
            <person name="Alvarez P."/>
            <person name="Brockman W."/>
            <person name="Butler J."/>
            <person name="Chin C."/>
            <person name="Gnerre S."/>
            <person name="Grabherr M."/>
            <person name="Kleber M."/>
            <person name="Mauceli E."/>
            <person name="MacCallum I."/>
        </authorList>
    </citation>
    <scope>NUCLEOTIDE SEQUENCE [LARGE SCALE GENOMIC DNA]</scope>
    <source>
        <strain evidence="16">Tucson 14030-0811.24</strain>
    </source>
</reference>
<dbReference type="InterPro" id="IPR050331">
    <property type="entry name" value="Zinc_finger"/>
</dbReference>
<evidence type="ECO:0000256" key="3">
    <source>
        <dbReference type="ARBA" id="ARBA00022737"/>
    </source>
</evidence>
<dbReference type="FunCoup" id="B4NG50">
    <property type="interactions" value="112"/>
</dbReference>
<evidence type="ECO:0000256" key="7">
    <source>
        <dbReference type="ARBA" id="ARBA00023125"/>
    </source>
</evidence>
<keyword evidence="8" id="KW-0804">Transcription</keyword>
<evidence type="ECO:0000256" key="4">
    <source>
        <dbReference type="ARBA" id="ARBA00022771"/>
    </source>
</evidence>
<keyword evidence="6" id="KW-0805">Transcription regulation</keyword>
<dbReference type="InterPro" id="IPR036236">
    <property type="entry name" value="Znf_C2H2_sf"/>
</dbReference>
<accession>B4NG50</accession>
<feature type="binding site" evidence="11">
    <location>
        <position position="2"/>
    </location>
    <ligand>
        <name>Zn(2+)</name>
        <dbReference type="ChEBI" id="CHEBI:29105"/>
    </ligand>
</feature>
<evidence type="ECO:0000256" key="11">
    <source>
        <dbReference type="PROSITE-ProRule" id="PRU01263"/>
    </source>
</evidence>
<dbReference type="PROSITE" id="PS00028">
    <property type="entry name" value="ZINC_FINGER_C2H2_1"/>
    <property type="match status" value="5"/>
</dbReference>
<evidence type="ECO:0000256" key="12">
    <source>
        <dbReference type="SAM" id="MobiDB-lite"/>
    </source>
</evidence>
<evidence type="ECO:0000313" key="16">
    <source>
        <dbReference type="Proteomes" id="UP000007798"/>
    </source>
</evidence>
<feature type="region of interest" description="Disordered" evidence="12">
    <location>
        <begin position="110"/>
        <end position="131"/>
    </location>
</feature>
<dbReference type="SMR" id="B4NG50"/>
<dbReference type="SMART" id="SM00868">
    <property type="entry name" value="zf-AD"/>
    <property type="match status" value="1"/>
</dbReference>
<keyword evidence="4 10" id="KW-0863">Zinc-finger</keyword>
<dbReference type="PANTHER" id="PTHR16515">
    <property type="entry name" value="PR DOMAIN ZINC FINGER PROTEIN"/>
    <property type="match status" value="1"/>
</dbReference>
<evidence type="ECO:0000256" key="8">
    <source>
        <dbReference type="ARBA" id="ARBA00023163"/>
    </source>
</evidence>
<keyword evidence="3" id="KW-0677">Repeat</keyword>
<dbReference type="PROSITE" id="PS50157">
    <property type="entry name" value="ZINC_FINGER_C2H2_2"/>
    <property type="match status" value="5"/>
</dbReference>
<feature type="domain" description="C2H2-type" evidence="13">
    <location>
        <begin position="259"/>
        <end position="286"/>
    </location>
</feature>
<dbReference type="FunFam" id="3.30.160.60:FF:000325">
    <property type="entry name" value="ZFP90 zinc finger protein"/>
    <property type="match status" value="2"/>
</dbReference>
<feature type="binding site" evidence="11">
    <location>
        <position position="49"/>
    </location>
    <ligand>
        <name>Zn(2+)</name>
        <dbReference type="ChEBI" id="CHEBI:29105"/>
    </ligand>
</feature>
<dbReference type="GO" id="GO:0008270">
    <property type="term" value="F:zinc ion binding"/>
    <property type="evidence" value="ECO:0007669"/>
    <property type="project" value="UniProtKB-UniRule"/>
</dbReference>
<dbReference type="InterPro" id="IPR012934">
    <property type="entry name" value="Znf_AD"/>
</dbReference>
<dbReference type="AlphaFoldDB" id="B4NG50"/>
<evidence type="ECO:0000313" key="15">
    <source>
        <dbReference type="EMBL" id="EDW83267.2"/>
    </source>
</evidence>
<proteinExistence type="predicted"/>
<dbReference type="SUPFAM" id="SSF57667">
    <property type="entry name" value="beta-beta-alpha zinc fingers"/>
    <property type="match status" value="3"/>
</dbReference>
<evidence type="ECO:0000256" key="1">
    <source>
        <dbReference type="ARBA" id="ARBA00004123"/>
    </source>
</evidence>
<dbReference type="PANTHER" id="PTHR16515:SF49">
    <property type="entry name" value="GASTRULA ZINC FINGER PROTEIN XLCGF49.1-LIKE-RELATED"/>
    <property type="match status" value="1"/>
</dbReference>
<dbReference type="Pfam" id="PF07776">
    <property type="entry name" value="zf-AD"/>
    <property type="match status" value="1"/>
</dbReference>
<dbReference type="Pfam" id="PF13912">
    <property type="entry name" value="zf-C2H2_6"/>
    <property type="match status" value="1"/>
</dbReference>
<feature type="binding site" evidence="11">
    <location>
        <position position="46"/>
    </location>
    <ligand>
        <name>Zn(2+)</name>
        <dbReference type="ChEBI" id="CHEBI:29105"/>
    </ligand>
</feature>
<feature type="domain" description="C2H2-type" evidence="13">
    <location>
        <begin position="231"/>
        <end position="258"/>
    </location>
</feature>
<dbReference type="InterPro" id="IPR013087">
    <property type="entry name" value="Znf_C2H2_type"/>
</dbReference>
<dbReference type="KEGG" id="dwi:6649737"/>
<dbReference type="OrthoDB" id="6077919at2759"/>
<evidence type="ECO:0000256" key="6">
    <source>
        <dbReference type="ARBA" id="ARBA00023015"/>
    </source>
</evidence>
<evidence type="ECO:0000256" key="2">
    <source>
        <dbReference type="ARBA" id="ARBA00022723"/>
    </source>
</evidence>
<dbReference type="Proteomes" id="UP000007798">
    <property type="component" value="Unassembled WGS sequence"/>
</dbReference>
<feature type="domain" description="C2H2-type" evidence="13">
    <location>
        <begin position="173"/>
        <end position="200"/>
    </location>
</feature>
<gene>
    <name evidence="15" type="primary">Dwil\GK22415</name>
    <name evidence="15" type="ORF">Dwil_GK22415</name>
</gene>
<dbReference type="PROSITE" id="PS51915">
    <property type="entry name" value="ZAD"/>
    <property type="match status" value="1"/>
</dbReference>